<dbReference type="InterPro" id="IPR038765">
    <property type="entry name" value="Papain-like_cys_pep_sf"/>
</dbReference>
<dbReference type="SMART" id="SM00028">
    <property type="entry name" value="TPR"/>
    <property type="match status" value="3"/>
</dbReference>
<dbReference type="InterPro" id="IPR024618">
    <property type="entry name" value="DUF3857"/>
</dbReference>
<feature type="repeat" description="TPR" evidence="1">
    <location>
        <begin position="596"/>
        <end position="629"/>
    </location>
</feature>
<sequence>MNRILCTVGLLLCFATAALAQNDNKSIWEALNNGDRQKATTLLQEALQNKTITPDQYLTYIYLKEYNGKDDEATDFIPFVYDKIADPSPYVYALWFNMAALGQYGKKNFPHQVKLMEKLLTDSKAHGSLVSATHYQKAMHLISSNQFEAAEDEFRKLGAIANWQYVGPFENLSYSGYYKNFGPQDHPEADAVFTSLTNANIKWFVPALEANVGWTPVCYQTNRRTATVYAQTFVDAPAAQEVLLSLGSSGATKVWVNDELIISEYKERVTELDCFTTKAKLKQGANRILVQVSFTGNSSPCFIIRLTDDKFNAIPGLQGGSTYKPYTVVKATGTPAAPRTHFAEKFFSDKIAADSNNLVNYLLLSNTYLRNNKLLEARHVAETALQRAPANCLLRMNLLSVLLKEENRSVMLEELEKLKKADPQSYLTLEVDIKTDINNEKYEEALKKVITREQLYGQDEETLSYRISLLAQEKKYEELIATVEAGYKKYPQLESLLPMMYSIKKEVNKDPKGALKVYETFLKNGYSYTVVNKYAELLKEQGQSDKSFQQKQFLQKIAPYDPAELIHMSNYFYGEKKYDKAEQFVKQALDLSPYDENYWEQLGDIKSEKKQTEEAIAAYEKSLLYDPNQYTVINKIRKLNGKSETYTLFPQTDIEATIKKDKPEEAKNTDYGYYILHDEKNVVMHPGGATEEYILFMIKITNEKGIDKYKESSIGYGNSQQLLIEKAEVVKASGATIKGERNGNEVVFTNLGVGDVLVFKYRLQNYVYGRFAKEYWDQFHFDGQIYTAYAKYTLLLPENQPVKYEVVNSTGFKPVISKVENFKQYVWEASGREPLKEEKLAPNNCDVGAVLHISTLPSWNDIATWYRDLTSNTTEEDYEITALFQTLLPAEKRKKLTQFQQARILYDYIENNIRYSSVSFRQSSHVPQRASLTLNTRLGDCKDLSNLFLTLCRMADIECQMVLVDTRDNGEKAMILPSLEFNHCIAKAQLDGKPYYIELTDNYLPFASLPNSLTNALILDIPLRKTTQPAELKYLTTSNRTKDVVKRKVDIKFDGNDLITSVATCRYGHPASGTRATYLNLDEEKQIKEMETSVASSYKNNVKLLSVKFDDLAPLNDSVTYNYSYRVKDEVAEIGSMQTFRIVYPDVVASLNNFAADTRTLPINYAYYEDVDKYETQVTIVAPEGKKFIELPVNESLQFKNISFSIDYKLVTPSKLVVTRKFIADRKTIPAADYVAFKSFFEKIVKAEQKMIAMK</sequence>
<feature type="signal peptide" evidence="2">
    <location>
        <begin position="1"/>
        <end position="20"/>
    </location>
</feature>
<evidence type="ECO:0000259" key="4">
    <source>
        <dbReference type="Pfam" id="PF12969"/>
    </source>
</evidence>
<keyword evidence="6" id="KW-1185">Reference proteome</keyword>
<feature type="repeat" description="TPR" evidence="1">
    <location>
        <begin position="562"/>
        <end position="595"/>
    </location>
</feature>
<dbReference type="SUPFAM" id="SSF81901">
    <property type="entry name" value="HCP-like"/>
    <property type="match status" value="1"/>
</dbReference>
<dbReference type="Gene3D" id="3.10.620.30">
    <property type="match status" value="1"/>
</dbReference>
<gene>
    <name evidence="5" type="ORF">ESB13_14255</name>
</gene>
<dbReference type="Gene3D" id="1.25.40.10">
    <property type="entry name" value="Tetratricopeptide repeat domain"/>
    <property type="match status" value="2"/>
</dbReference>
<dbReference type="Pfam" id="PF12969">
    <property type="entry name" value="DUF3857"/>
    <property type="match status" value="1"/>
</dbReference>
<dbReference type="OrthoDB" id="98874at2"/>
<dbReference type="EMBL" id="SDHZ01000002">
    <property type="protein sequence ID" value="RXK83270.1"/>
    <property type="molecule type" value="Genomic_DNA"/>
</dbReference>
<dbReference type="Pfam" id="PF01841">
    <property type="entry name" value="Transglut_core"/>
    <property type="match status" value="1"/>
</dbReference>
<dbReference type="Proteomes" id="UP000290545">
    <property type="component" value="Unassembled WGS sequence"/>
</dbReference>
<dbReference type="InterPro" id="IPR011990">
    <property type="entry name" value="TPR-like_helical_dom_sf"/>
</dbReference>
<dbReference type="SUPFAM" id="SSF48452">
    <property type="entry name" value="TPR-like"/>
    <property type="match status" value="2"/>
</dbReference>
<dbReference type="InterPro" id="IPR002931">
    <property type="entry name" value="Transglutaminase-like"/>
</dbReference>
<dbReference type="RefSeq" id="WP_129004324.1">
    <property type="nucleotide sequence ID" value="NZ_SDHZ01000002.1"/>
</dbReference>
<dbReference type="Pfam" id="PF13181">
    <property type="entry name" value="TPR_8"/>
    <property type="match status" value="1"/>
</dbReference>
<organism evidence="5 6">
    <name type="scientific">Filimonas effusa</name>
    <dbReference type="NCBI Taxonomy" id="2508721"/>
    <lineage>
        <taxon>Bacteria</taxon>
        <taxon>Pseudomonadati</taxon>
        <taxon>Bacteroidota</taxon>
        <taxon>Chitinophagia</taxon>
        <taxon>Chitinophagales</taxon>
        <taxon>Chitinophagaceae</taxon>
        <taxon>Filimonas</taxon>
    </lineage>
</organism>
<evidence type="ECO:0000313" key="5">
    <source>
        <dbReference type="EMBL" id="RXK83270.1"/>
    </source>
</evidence>
<dbReference type="PANTHER" id="PTHR12558:SF50">
    <property type="entry name" value="ASSEMBLY CHAPERONE OF RPL4-RELATED"/>
    <property type="match status" value="1"/>
</dbReference>
<feature type="chain" id="PRO_5020844853" evidence="2">
    <location>
        <begin position="21"/>
        <end position="1255"/>
    </location>
</feature>
<dbReference type="InterPro" id="IPR019734">
    <property type="entry name" value="TPR_rpt"/>
</dbReference>
<evidence type="ECO:0000313" key="6">
    <source>
        <dbReference type="Proteomes" id="UP000290545"/>
    </source>
</evidence>
<evidence type="ECO:0000259" key="3">
    <source>
        <dbReference type="Pfam" id="PF01841"/>
    </source>
</evidence>
<keyword evidence="2" id="KW-0732">Signal</keyword>
<evidence type="ECO:0000256" key="1">
    <source>
        <dbReference type="PROSITE-ProRule" id="PRU00339"/>
    </source>
</evidence>
<protein>
    <submittedName>
        <fullName evidence="5">DUF3857 domain-containing protein</fullName>
    </submittedName>
</protein>
<reference evidence="5 6" key="1">
    <citation type="submission" date="2019-01" db="EMBL/GenBank/DDBJ databases">
        <title>Filimonas sp. strain TTM-71.</title>
        <authorList>
            <person name="Chen W.-M."/>
        </authorList>
    </citation>
    <scope>NUCLEOTIDE SEQUENCE [LARGE SCALE GENOMIC DNA]</scope>
    <source>
        <strain evidence="5 6">TTM-71</strain>
    </source>
</reference>
<accession>A0A4Q1D4A6</accession>
<feature type="domain" description="DUF3857" evidence="4">
    <location>
        <begin position="688"/>
        <end position="830"/>
    </location>
</feature>
<keyword evidence="1" id="KW-0802">TPR repeat</keyword>
<dbReference type="GO" id="GO:0051301">
    <property type="term" value="P:cell division"/>
    <property type="evidence" value="ECO:0007669"/>
    <property type="project" value="TreeGrafter"/>
</dbReference>
<dbReference type="Gene3D" id="2.60.40.3140">
    <property type="match status" value="1"/>
</dbReference>
<dbReference type="PROSITE" id="PS50005">
    <property type="entry name" value="TPR"/>
    <property type="match status" value="2"/>
</dbReference>
<dbReference type="SUPFAM" id="SSF54001">
    <property type="entry name" value="Cysteine proteinases"/>
    <property type="match status" value="1"/>
</dbReference>
<name>A0A4Q1D4A6_9BACT</name>
<dbReference type="Gene3D" id="2.60.120.1130">
    <property type="match status" value="1"/>
</dbReference>
<feature type="domain" description="Transglutaminase-like" evidence="3">
    <location>
        <begin position="893"/>
        <end position="977"/>
    </location>
</feature>
<proteinExistence type="predicted"/>
<dbReference type="PANTHER" id="PTHR12558">
    <property type="entry name" value="CELL DIVISION CYCLE 16,23,27"/>
    <property type="match status" value="1"/>
</dbReference>
<comment type="caution">
    <text evidence="5">The sequence shown here is derived from an EMBL/GenBank/DDBJ whole genome shotgun (WGS) entry which is preliminary data.</text>
</comment>
<dbReference type="AlphaFoldDB" id="A0A4Q1D4A6"/>
<evidence type="ECO:0000256" key="2">
    <source>
        <dbReference type="SAM" id="SignalP"/>
    </source>
</evidence>